<protein>
    <recommendedName>
        <fullName evidence="3">RNA-binding S4 domain-containing protein</fullName>
    </recommendedName>
</protein>
<dbReference type="Pfam" id="PF01479">
    <property type="entry name" value="S4"/>
    <property type="match status" value="1"/>
</dbReference>
<dbReference type="GO" id="GO:0003723">
    <property type="term" value="F:RNA binding"/>
    <property type="evidence" value="ECO:0007669"/>
    <property type="project" value="InterPro"/>
</dbReference>
<dbReference type="InterPro" id="IPR050343">
    <property type="entry name" value="RsuA_PseudoU_synthase"/>
</dbReference>
<dbReference type="CDD" id="cd00165">
    <property type="entry name" value="S4"/>
    <property type="match status" value="1"/>
</dbReference>
<comment type="similarity">
    <text evidence="1">Belongs to the pseudouridine synthase RsuA family.</text>
</comment>
<dbReference type="Gene3D" id="3.10.290.10">
    <property type="entry name" value="RNA-binding S4 domain"/>
    <property type="match status" value="1"/>
</dbReference>
<dbReference type="SMART" id="SM00363">
    <property type="entry name" value="S4"/>
    <property type="match status" value="1"/>
</dbReference>
<dbReference type="Gene3D" id="3.30.70.1560">
    <property type="entry name" value="Alpha-L RNA-binding motif"/>
    <property type="match status" value="1"/>
</dbReference>
<feature type="domain" description="RNA-binding S4" evidence="3">
    <location>
        <begin position="16"/>
        <end position="74"/>
    </location>
</feature>
<dbReference type="InterPro" id="IPR018496">
    <property type="entry name" value="PsdUridine_synth_RsuA/RluB_CS"/>
</dbReference>
<dbReference type="PROSITE" id="PS01149">
    <property type="entry name" value="PSI_RSU"/>
    <property type="match status" value="1"/>
</dbReference>
<dbReference type="InterPro" id="IPR002942">
    <property type="entry name" value="S4_RNA-bd"/>
</dbReference>
<keyword evidence="2" id="KW-0413">Isomerase</keyword>
<dbReference type="InterPro" id="IPR020103">
    <property type="entry name" value="PsdUridine_synth_cat_dom_sf"/>
</dbReference>
<reference evidence="4" key="1">
    <citation type="submission" date="2018-05" db="EMBL/GenBank/DDBJ databases">
        <authorList>
            <person name="Lanie J.A."/>
            <person name="Ng W.-L."/>
            <person name="Kazmierczak K.M."/>
            <person name="Andrzejewski T.M."/>
            <person name="Davidsen T.M."/>
            <person name="Wayne K.J."/>
            <person name="Tettelin H."/>
            <person name="Glass J.I."/>
            <person name="Rusch D."/>
            <person name="Podicherti R."/>
            <person name="Tsui H.-C.T."/>
            <person name="Winkler M.E."/>
        </authorList>
    </citation>
    <scope>NUCLEOTIDE SEQUENCE</scope>
</reference>
<dbReference type="SUPFAM" id="SSF55120">
    <property type="entry name" value="Pseudouridine synthase"/>
    <property type="match status" value="1"/>
</dbReference>
<gene>
    <name evidence="4" type="ORF">METZ01_LOCUS195950</name>
</gene>
<dbReference type="InterPro" id="IPR042092">
    <property type="entry name" value="PsdUridine_s_RsuA/RluB/E/F_cat"/>
</dbReference>
<name>A0A382DX58_9ZZZZ</name>
<dbReference type="AlphaFoldDB" id="A0A382DX58"/>
<proteinExistence type="inferred from homology"/>
<evidence type="ECO:0000259" key="3">
    <source>
        <dbReference type="SMART" id="SM00363"/>
    </source>
</evidence>
<dbReference type="GO" id="GO:0006364">
    <property type="term" value="P:rRNA processing"/>
    <property type="evidence" value="ECO:0007669"/>
    <property type="project" value="UniProtKB-ARBA"/>
</dbReference>
<dbReference type="Pfam" id="PF00849">
    <property type="entry name" value="PseudoU_synth_2"/>
    <property type="match status" value="1"/>
</dbReference>
<dbReference type="PANTHER" id="PTHR47683">
    <property type="entry name" value="PSEUDOURIDINE SYNTHASE FAMILY PROTEIN-RELATED"/>
    <property type="match status" value="1"/>
</dbReference>
<evidence type="ECO:0000313" key="4">
    <source>
        <dbReference type="EMBL" id="SVB43096.1"/>
    </source>
</evidence>
<dbReference type="CDD" id="cd02870">
    <property type="entry name" value="PseudoU_synth_RsuA_like"/>
    <property type="match status" value="1"/>
</dbReference>
<accession>A0A382DX58</accession>
<dbReference type="InterPro" id="IPR036986">
    <property type="entry name" value="S4_RNA-bd_sf"/>
</dbReference>
<sequence length="260" mass="29154">MPGLVSTAHSFPAVTIRLQKFLSEAGVASRREGEKLILAGRVTVDGQIVRLLGTKVDPARNEVALAGRPLKPLAKRFVALNKPPKFLCTRRDTHDRRTVFDLLPADWGHLFTIGRLDADSEGLILLTNDGEFCQRVSHPSHGLLKTYRVILAKRLEPKMLKELTLGLRDKGDFLKAKNVRLLSANNTRSEAELVLAEGRNREVRRMFKALGFRVLRLQRVAVGPVRLGELPPGKWRTLSRVEIESCLKPPVKSPRTARRN</sequence>
<dbReference type="InterPro" id="IPR000748">
    <property type="entry name" value="PsdUridine_synth_RsuA/RluB/E/F"/>
</dbReference>
<evidence type="ECO:0000256" key="1">
    <source>
        <dbReference type="ARBA" id="ARBA00008348"/>
    </source>
</evidence>
<dbReference type="NCBIfam" id="TIGR00093">
    <property type="entry name" value="pseudouridine synthase"/>
    <property type="match status" value="1"/>
</dbReference>
<dbReference type="InterPro" id="IPR020094">
    <property type="entry name" value="TruA/RsuA/RluB/E/F_N"/>
</dbReference>
<dbReference type="FunFam" id="3.10.290.10:FF:000003">
    <property type="entry name" value="Pseudouridine synthase"/>
    <property type="match status" value="1"/>
</dbReference>
<organism evidence="4">
    <name type="scientific">marine metagenome</name>
    <dbReference type="NCBI Taxonomy" id="408172"/>
    <lineage>
        <taxon>unclassified sequences</taxon>
        <taxon>metagenomes</taxon>
        <taxon>ecological metagenomes</taxon>
    </lineage>
</organism>
<dbReference type="SUPFAM" id="SSF55174">
    <property type="entry name" value="Alpha-L RNA-binding motif"/>
    <property type="match status" value="1"/>
</dbReference>
<dbReference type="PANTHER" id="PTHR47683:SF2">
    <property type="entry name" value="RNA-BINDING S4 DOMAIN-CONTAINING PROTEIN"/>
    <property type="match status" value="1"/>
</dbReference>
<dbReference type="InterPro" id="IPR006145">
    <property type="entry name" value="PsdUridine_synth_RsuA/RluA"/>
</dbReference>
<dbReference type="GO" id="GO:0009982">
    <property type="term" value="F:pseudouridine synthase activity"/>
    <property type="evidence" value="ECO:0007669"/>
    <property type="project" value="InterPro"/>
</dbReference>
<dbReference type="GO" id="GO:0001522">
    <property type="term" value="P:pseudouridine synthesis"/>
    <property type="evidence" value="ECO:0007669"/>
    <property type="project" value="InterPro"/>
</dbReference>
<dbReference type="PROSITE" id="PS50889">
    <property type="entry name" value="S4"/>
    <property type="match status" value="1"/>
</dbReference>
<dbReference type="EMBL" id="UINC01041600">
    <property type="protein sequence ID" value="SVB43096.1"/>
    <property type="molecule type" value="Genomic_DNA"/>
</dbReference>
<dbReference type="Gene3D" id="3.30.70.580">
    <property type="entry name" value="Pseudouridine synthase I, catalytic domain, N-terminal subdomain"/>
    <property type="match status" value="1"/>
</dbReference>
<evidence type="ECO:0000256" key="2">
    <source>
        <dbReference type="ARBA" id="ARBA00023235"/>
    </source>
</evidence>